<reference evidence="2" key="1">
    <citation type="submission" date="2016-11" db="UniProtKB">
        <authorList>
            <consortium name="WormBaseParasite"/>
        </authorList>
    </citation>
    <scope>IDENTIFICATION</scope>
    <source>
        <strain evidence="2">KR3021</strain>
    </source>
</reference>
<dbReference type="WBParaSite" id="RSKR_0000938000.1">
    <property type="protein sequence ID" value="RSKR_0000938000.1"/>
    <property type="gene ID" value="RSKR_0000938000"/>
</dbReference>
<organism evidence="1 2">
    <name type="scientific">Rhabditophanes sp. KR3021</name>
    <dbReference type="NCBI Taxonomy" id="114890"/>
    <lineage>
        <taxon>Eukaryota</taxon>
        <taxon>Metazoa</taxon>
        <taxon>Ecdysozoa</taxon>
        <taxon>Nematoda</taxon>
        <taxon>Chromadorea</taxon>
        <taxon>Rhabditida</taxon>
        <taxon>Tylenchina</taxon>
        <taxon>Panagrolaimomorpha</taxon>
        <taxon>Strongyloidoidea</taxon>
        <taxon>Alloionematidae</taxon>
        <taxon>Rhabditophanes</taxon>
    </lineage>
</organism>
<evidence type="ECO:0000313" key="2">
    <source>
        <dbReference type="WBParaSite" id="RSKR_0000938000.1"/>
    </source>
</evidence>
<accession>A0AC35UAX9</accession>
<name>A0AC35UAX9_9BILA</name>
<evidence type="ECO:0000313" key="1">
    <source>
        <dbReference type="Proteomes" id="UP000095286"/>
    </source>
</evidence>
<sequence length="152" mass="16821">MCSQEAKEIGFVSPSLYKGVDKSAFLTDDKSSGDFANTSLHTAIFCLDTEEEEESSITLSWISEPKWVAEKGEAIGAYIKHTFDADVVSTEARNCAALRTRLCNGTNDYLDTLKDDQINSWVLPTVVQCIIILSQKNVSKMDLEKGPFSLSR</sequence>
<protein>
    <submittedName>
        <fullName evidence="2">SET domain-containing protein</fullName>
    </submittedName>
</protein>
<dbReference type="Proteomes" id="UP000095286">
    <property type="component" value="Unplaced"/>
</dbReference>
<proteinExistence type="predicted"/>